<sequence length="63" mass="7044">MIMPGIGCFATSLRRRSSLLIMLRLAMLFCRKSSDEEAPMKEDVTNTDESGGDFFPISWVALT</sequence>
<dbReference type="Proteomes" id="UP000593663">
    <property type="component" value="Chromosome 1"/>
</dbReference>
<evidence type="ECO:0000313" key="2">
    <source>
        <dbReference type="Proteomes" id="UP000593663"/>
    </source>
</evidence>
<evidence type="ECO:0000313" key="1">
    <source>
        <dbReference type="EMBL" id="QOT70250.1"/>
    </source>
</evidence>
<reference evidence="2" key="1">
    <citation type="submission" date="2020-08" db="EMBL/GenBank/DDBJ databases">
        <title>Complete genome sequence of Sphingobium barthaii strain KK22, a high-molecular-weight polycyclic aromatic hydrocarbon-degrading soil bacterium.</title>
        <authorList>
            <person name="Mori J.F."/>
            <person name="Kanaly R.A."/>
        </authorList>
    </citation>
    <scope>NUCLEOTIDE SEQUENCE [LARGE SCALE GENOMIC DNA]</scope>
    <source>
        <strain evidence="2">KK22</strain>
    </source>
</reference>
<dbReference type="AlphaFoldDB" id="A0A7M2GC29"/>
<dbReference type="RefSeq" id="WP_128830887.1">
    <property type="nucleotide sequence ID" value="NZ_BATN01000161.1"/>
</dbReference>
<dbReference type="KEGG" id="sbar:H5V43_08670"/>
<proteinExistence type="predicted"/>
<organism evidence="1 2">
    <name type="scientific">Sphingobium fuliginis (strain ATCC 27551)</name>
    <dbReference type="NCBI Taxonomy" id="336203"/>
    <lineage>
        <taxon>Bacteria</taxon>
        <taxon>Pseudomonadati</taxon>
        <taxon>Pseudomonadota</taxon>
        <taxon>Alphaproteobacteria</taxon>
        <taxon>Sphingomonadales</taxon>
        <taxon>Sphingomonadaceae</taxon>
        <taxon>Sphingobium</taxon>
    </lineage>
</organism>
<gene>
    <name evidence="1" type="ORF">H5V43_08670</name>
</gene>
<dbReference type="EMBL" id="CP060035">
    <property type="protein sequence ID" value="QOT70250.1"/>
    <property type="molecule type" value="Genomic_DNA"/>
</dbReference>
<protein>
    <submittedName>
        <fullName evidence="1">Uncharacterized protein</fullName>
    </submittedName>
</protein>
<name>A0A7M2GC29_SPHSA</name>
<accession>A0A7M2GC29</accession>